<name>A0A7X0H956_9BACT</name>
<dbReference type="Pfam" id="PF00749">
    <property type="entry name" value="tRNA-synt_1c"/>
    <property type="match status" value="1"/>
</dbReference>
<dbReference type="FunFam" id="3.40.50.620:FF:000037">
    <property type="entry name" value="Glutamine--tRNA ligase cytoplasmic"/>
    <property type="match status" value="1"/>
</dbReference>
<dbReference type="SUPFAM" id="SSF50715">
    <property type="entry name" value="Ribosomal protein L25-like"/>
    <property type="match status" value="1"/>
</dbReference>
<evidence type="ECO:0000313" key="14">
    <source>
        <dbReference type="Proteomes" id="UP000541810"/>
    </source>
</evidence>
<dbReference type="InterPro" id="IPR020059">
    <property type="entry name" value="Glu/Gln-tRNA-synth_Ib_codon-bd"/>
</dbReference>
<dbReference type="NCBIfam" id="NF011291">
    <property type="entry name" value="PRK14703.1"/>
    <property type="match status" value="1"/>
</dbReference>
<dbReference type="PANTHER" id="PTHR43097:SF5">
    <property type="entry name" value="GLUTAMATE--TRNA LIGASE"/>
    <property type="match status" value="1"/>
</dbReference>
<dbReference type="GO" id="GO:0006425">
    <property type="term" value="P:glutaminyl-tRNA aminoacylation"/>
    <property type="evidence" value="ECO:0007669"/>
    <property type="project" value="UniProtKB-UniRule"/>
</dbReference>
<protein>
    <recommendedName>
        <fullName evidence="8">Glutamine--tRNA ligase</fullName>
        <ecNumber evidence="8">6.1.1.18</ecNumber>
    </recommendedName>
    <alternativeName>
        <fullName evidence="8">Glutaminyl-tRNA synthetase</fullName>
        <shortName evidence="8">GlnRS</shortName>
    </alternativeName>
</protein>
<gene>
    <name evidence="8" type="primary">glnS</name>
    <name evidence="13" type="ORF">HNQ40_003364</name>
</gene>
<dbReference type="InterPro" id="IPR000924">
    <property type="entry name" value="Glu/Gln-tRNA-synth"/>
</dbReference>
<dbReference type="EMBL" id="JACHGY010000001">
    <property type="protein sequence ID" value="MBB6431558.1"/>
    <property type="molecule type" value="Genomic_DNA"/>
</dbReference>
<evidence type="ECO:0000256" key="8">
    <source>
        <dbReference type="HAMAP-Rule" id="MF_00126"/>
    </source>
</evidence>
<feature type="binding site" evidence="8">
    <location>
        <position position="212"/>
    </location>
    <ligand>
        <name>L-glutamine</name>
        <dbReference type="ChEBI" id="CHEBI:58359"/>
    </ligand>
</feature>
<comment type="caution">
    <text evidence="8">Lacks conserved residue(s) required for the propagation of feature annotation.</text>
</comment>
<keyword evidence="2 8" id="KW-0963">Cytoplasm</keyword>
<evidence type="ECO:0000256" key="6">
    <source>
        <dbReference type="ARBA" id="ARBA00022917"/>
    </source>
</evidence>
<comment type="caution">
    <text evidence="13">The sequence shown here is derived from an EMBL/GenBank/DDBJ whole genome shotgun (WGS) entry which is preliminary data.</text>
</comment>
<dbReference type="FunFam" id="1.10.1160.10:FF:000001">
    <property type="entry name" value="Glutamine--tRNA ligase"/>
    <property type="match status" value="1"/>
</dbReference>
<feature type="binding site" evidence="8">
    <location>
        <begin position="42"/>
        <end position="48"/>
    </location>
    <ligand>
        <name>ATP</name>
        <dbReference type="ChEBI" id="CHEBI:30616"/>
    </ligand>
</feature>
<dbReference type="Gene3D" id="1.10.1160.10">
    <property type="entry name" value="Glutamyl-trna Synthetase, Domain 2"/>
    <property type="match status" value="1"/>
</dbReference>
<organism evidence="13 14">
    <name type="scientific">Algisphaera agarilytica</name>
    <dbReference type="NCBI Taxonomy" id="1385975"/>
    <lineage>
        <taxon>Bacteria</taxon>
        <taxon>Pseudomonadati</taxon>
        <taxon>Planctomycetota</taxon>
        <taxon>Phycisphaerae</taxon>
        <taxon>Phycisphaerales</taxon>
        <taxon>Phycisphaeraceae</taxon>
        <taxon>Algisphaera</taxon>
    </lineage>
</organism>
<comment type="subcellular location">
    <subcellularLocation>
        <location evidence="8">Cytoplasm</location>
    </subcellularLocation>
</comment>
<dbReference type="InterPro" id="IPR004514">
    <property type="entry name" value="Gln-tRNA-synth"/>
</dbReference>
<evidence type="ECO:0000256" key="3">
    <source>
        <dbReference type="ARBA" id="ARBA00022598"/>
    </source>
</evidence>
<evidence type="ECO:0000256" key="1">
    <source>
        <dbReference type="ARBA" id="ARBA00005594"/>
    </source>
</evidence>
<dbReference type="InterPro" id="IPR049437">
    <property type="entry name" value="tRNA-synt_1c_C2"/>
</dbReference>
<dbReference type="InterPro" id="IPR011035">
    <property type="entry name" value="Ribosomal_bL25/Gln-tRNA_synth"/>
</dbReference>
<comment type="subunit">
    <text evidence="8">Monomer.</text>
</comment>
<dbReference type="HAMAP" id="MF_00126">
    <property type="entry name" value="Gln_tRNA_synth"/>
    <property type="match status" value="1"/>
</dbReference>
<proteinExistence type="inferred from homology"/>
<comment type="catalytic activity">
    <reaction evidence="8">
        <text>tRNA(Gln) + L-glutamine + ATP = L-glutaminyl-tRNA(Gln) + AMP + diphosphate</text>
        <dbReference type="Rhea" id="RHEA:20121"/>
        <dbReference type="Rhea" id="RHEA-COMP:9662"/>
        <dbReference type="Rhea" id="RHEA-COMP:9681"/>
        <dbReference type="ChEBI" id="CHEBI:30616"/>
        <dbReference type="ChEBI" id="CHEBI:33019"/>
        <dbReference type="ChEBI" id="CHEBI:58359"/>
        <dbReference type="ChEBI" id="CHEBI:78442"/>
        <dbReference type="ChEBI" id="CHEBI:78521"/>
        <dbReference type="ChEBI" id="CHEBI:456215"/>
        <dbReference type="EC" id="6.1.1.18"/>
    </reaction>
</comment>
<dbReference type="InterPro" id="IPR050132">
    <property type="entry name" value="Gln/Glu-tRNA_Ligase"/>
</dbReference>
<keyword evidence="14" id="KW-1185">Reference proteome</keyword>
<evidence type="ECO:0000256" key="4">
    <source>
        <dbReference type="ARBA" id="ARBA00022741"/>
    </source>
</evidence>
<dbReference type="Gene3D" id="3.40.50.620">
    <property type="entry name" value="HUPs"/>
    <property type="match status" value="1"/>
</dbReference>
<dbReference type="FunFam" id="3.90.800.10:FF:000001">
    <property type="entry name" value="Glutamine--tRNA ligase"/>
    <property type="match status" value="1"/>
</dbReference>
<feature type="domain" description="Glutamyl/glutaminyl-tRNA synthetase class Ib anti-codon binding" evidence="11">
    <location>
        <begin position="348"/>
        <end position="448"/>
    </location>
</feature>
<keyword evidence="6 8" id="KW-0648">Protein biosynthesis</keyword>
<dbReference type="GO" id="GO:0004819">
    <property type="term" value="F:glutamine-tRNA ligase activity"/>
    <property type="evidence" value="ECO:0007669"/>
    <property type="project" value="UniProtKB-UniRule"/>
</dbReference>
<dbReference type="Gene3D" id="3.90.800.10">
    <property type="entry name" value="Glutamyl-tRNA Synthetase, Domain 3"/>
    <property type="match status" value="1"/>
</dbReference>
<accession>A0A7X0H956</accession>
<dbReference type="EC" id="6.1.1.18" evidence="8"/>
<dbReference type="PRINTS" id="PR00987">
    <property type="entry name" value="TRNASYNTHGLU"/>
</dbReference>
<feature type="domain" description="tRNA synthetases class I (E and Q) anti-codon binding" evidence="12">
    <location>
        <begin position="471"/>
        <end position="546"/>
    </location>
</feature>
<keyword evidence="5 8" id="KW-0067">ATP-binding</keyword>
<dbReference type="GO" id="GO:0006424">
    <property type="term" value="P:glutamyl-tRNA aminoacylation"/>
    <property type="evidence" value="ECO:0007669"/>
    <property type="project" value="UniProtKB-UniRule"/>
</dbReference>
<evidence type="ECO:0000256" key="5">
    <source>
        <dbReference type="ARBA" id="ARBA00022840"/>
    </source>
</evidence>
<comment type="similarity">
    <text evidence="1 8 9">Belongs to the class-I aminoacyl-tRNA synthetase family.</text>
</comment>
<dbReference type="SUPFAM" id="SSF52374">
    <property type="entry name" value="Nucleotidylyl transferase"/>
    <property type="match status" value="1"/>
</dbReference>
<dbReference type="NCBIfam" id="TIGR00440">
    <property type="entry name" value="glnS"/>
    <property type="match status" value="1"/>
</dbReference>
<dbReference type="InterPro" id="IPR020056">
    <property type="entry name" value="Rbsml_bL25/Gln-tRNA_synth_N"/>
</dbReference>
<evidence type="ECO:0000259" key="10">
    <source>
        <dbReference type="Pfam" id="PF00749"/>
    </source>
</evidence>
<feature type="binding site" evidence="8">
    <location>
        <position position="68"/>
    </location>
    <ligand>
        <name>L-glutamine</name>
        <dbReference type="ChEBI" id="CHEBI:58359"/>
    </ligand>
</feature>
<keyword evidence="4 8" id="KW-0547">Nucleotide-binding</keyword>
<dbReference type="Pfam" id="PF20974">
    <property type="entry name" value="tRNA-synt_1c_C2"/>
    <property type="match status" value="1"/>
</dbReference>
<dbReference type="InterPro" id="IPR020061">
    <property type="entry name" value="Glu_tRNA_lig_a-bdl"/>
</dbReference>
<dbReference type="InterPro" id="IPR020058">
    <property type="entry name" value="Glu/Gln-tRNA-synth_Ib_cat-dom"/>
</dbReference>
<dbReference type="PANTHER" id="PTHR43097">
    <property type="entry name" value="GLUTAMINE-TRNA LIGASE"/>
    <property type="match status" value="1"/>
</dbReference>
<sequence>MSETNSTQPSHFIVQEIEADLAAGKVGHVHTRFPPEPNGYLHIGHAKAICIVFGLADQFEGQCNLRLDDTNPAKEEQEYIDSIKEDVQWLGFDWANLCHASDYFDQLYDWAVALVKAGYAYVDDQTADEIRENRGTLNTPGTNSPFRDRPAEESLDLLARMKAGEFDEGSRVLRAKVDMASPNIVMRDPAMYRILKQSHPRTGDAWCIYPMYDWAHGQSDWIEGITHSLCSLEFKNNRELYEWFIDKIAEVSGHPEGVAHKTRQIEFARGNITYMITSKRKLLQLITDGHVTGWDDPRMPTIRGMRRRGYTPAAIRRFWDEAGVAKRENNIEFAKLENVLRSDLNAFAQRRMAVADPIKVTITNYPDDQVEMFDAQNNPENEADGTRQVPFSKHLYIERDDYKPNANRKFFRLTEGREVRLRWAYWIKCNEAITDADGNVTELLCTYDPDTRGGEDPPPDEEGNVRKVKGTIHWVSQAHAIDAELRLYEHLFTKEDPEDVEEGQDWLTNINPESLKVVTAKAEPALADDQPGTPLQFERNAYFVRDTEATNTDGQPVFNRTVTLRDTWAKQQKKG</sequence>
<evidence type="ECO:0000259" key="12">
    <source>
        <dbReference type="Pfam" id="PF20974"/>
    </source>
</evidence>
<dbReference type="GO" id="GO:0005524">
    <property type="term" value="F:ATP binding"/>
    <property type="evidence" value="ECO:0007669"/>
    <property type="project" value="UniProtKB-UniRule"/>
</dbReference>
<evidence type="ECO:0000256" key="9">
    <source>
        <dbReference type="RuleBase" id="RU363037"/>
    </source>
</evidence>
<feature type="domain" description="Glutamyl/glutaminyl-tRNA synthetase class Ib catalytic" evidence="10">
    <location>
        <begin position="29"/>
        <end position="345"/>
    </location>
</feature>
<dbReference type="InterPro" id="IPR022861">
    <property type="entry name" value="Gln_tRNA_ligase_bac"/>
</dbReference>
<dbReference type="RefSeq" id="WP_184679015.1">
    <property type="nucleotide sequence ID" value="NZ_JACHGY010000001.1"/>
</dbReference>
<evidence type="ECO:0000256" key="7">
    <source>
        <dbReference type="ARBA" id="ARBA00023146"/>
    </source>
</evidence>
<dbReference type="GO" id="GO:0005829">
    <property type="term" value="C:cytosol"/>
    <property type="evidence" value="ECO:0007669"/>
    <property type="project" value="TreeGrafter"/>
</dbReference>
<dbReference type="InterPro" id="IPR014729">
    <property type="entry name" value="Rossmann-like_a/b/a_fold"/>
</dbReference>
<feature type="short sequence motif" description="'HIGH' region" evidence="8">
    <location>
        <begin position="35"/>
        <end position="45"/>
    </location>
</feature>
<evidence type="ECO:0000313" key="13">
    <source>
        <dbReference type="EMBL" id="MBB6431558.1"/>
    </source>
</evidence>
<keyword evidence="3 8" id="KW-0436">Ligase</keyword>
<dbReference type="FunFam" id="2.40.240.10:FF:000007">
    <property type="entry name" value="Glutamine--tRNA ligase"/>
    <property type="match status" value="1"/>
</dbReference>
<dbReference type="AlphaFoldDB" id="A0A7X0H956"/>
<dbReference type="Pfam" id="PF03950">
    <property type="entry name" value="tRNA-synt_1c_C"/>
    <property type="match status" value="1"/>
</dbReference>
<dbReference type="Gene3D" id="2.40.240.10">
    <property type="entry name" value="Ribosomal Protein L25, Chain P"/>
    <property type="match status" value="2"/>
</dbReference>
<keyword evidence="7 8" id="KW-0030">Aminoacyl-tRNA synthetase</keyword>
<evidence type="ECO:0000259" key="11">
    <source>
        <dbReference type="Pfam" id="PF03950"/>
    </source>
</evidence>
<feature type="binding site" evidence="8">
    <location>
        <begin position="36"/>
        <end position="38"/>
    </location>
    <ligand>
        <name>ATP</name>
        <dbReference type="ChEBI" id="CHEBI:30616"/>
    </ligand>
</feature>
<dbReference type="Proteomes" id="UP000541810">
    <property type="component" value="Unassembled WGS sequence"/>
</dbReference>
<evidence type="ECO:0000256" key="2">
    <source>
        <dbReference type="ARBA" id="ARBA00022490"/>
    </source>
</evidence>
<reference evidence="13 14" key="1">
    <citation type="submission" date="2020-08" db="EMBL/GenBank/DDBJ databases">
        <title>Genomic Encyclopedia of Type Strains, Phase IV (KMG-IV): sequencing the most valuable type-strain genomes for metagenomic binning, comparative biology and taxonomic classification.</title>
        <authorList>
            <person name="Goeker M."/>
        </authorList>
    </citation>
    <scope>NUCLEOTIDE SEQUENCE [LARGE SCALE GENOMIC DNA]</scope>
    <source>
        <strain evidence="13 14">DSM 103725</strain>
    </source>
</reference>
<feature type="short sequence motif" description="'KMSKS' region" evidence="8">
    <location>
        <begin position="276"/>
        <end position="280"/>
    </location>
</feature>